<evidence type="ECO:0000313" key="3">
    <source>
        <dbReference type="Proteomes" id="UP000022835"/>
    </source>
</evidence>
<evidence type="ECO:0000259" key="1">
    <source>
        <dbReference type="Pfam" id="PF13462"/>
    </source>
</evidence>
<dbReference type="InterPro" id="IPR036249">
    <property type="entry name" value="Thioredoxin-like_sf"/>
</dbReference>
<dbReference type="AlphaFoldDB" id="A0A064CJ47"/>
<sequence length="220" mass="23965">MRFWSVLVVAIVVLTTGCSTEIVGVAQVDPRGPGTALSKDGYGIVAGDPNARVHIELYTEPQCSHCADLQKDFGDDMARYINLGQLAITYRPLTFLDKKPGGYSDRVSNAMFLAPGPNTSGKAFQRFVQDLWGHQDSHGNGPSDAQIADMARESGIPAPAVDAMRAGKPALDVQEMADTNFEYLYEIDAINTGTPTVFDLNTNEKIDIYDNNWLSKLMST</sequence>
<gene>
    <name evidence="2" type="ORF">Y900_017180</name>
</gene>
<dbReference type="PROSITE" id="PS51257">
    <property type="entry name" value="PROKAR_LIPOPROTEIN"/>
    <property type="match status" value="1"/>
</dbReference>
<comment type="caution">
    <text evidence="2">The sequence shown here is derived from an EMBL/GenBank/DDBJ whole genome shotgun (WGS) entry which is preliminary data.</text>
</comment>
<protein>
    <submittedName>
        <fullName evidence="2">Protein-disulfide isomerase</fullName>
    </submittedName>
</protein>
<dbReference type="Gene3D" id="3.40.30.10">
    <property type="entry name" value="Glutaredoxin"/>
    <property type="match status" value="1"/>
</dbReference>
<dbReference type="STRING" id="1440774.Y900_017180"/>
<dbReference type="CDD" id="cd02972">
    <property type="entry name" value="DsbA_family"/>
    <property type="match status" value="1"/>
</dbReference>
<dbReference type="eggNOG" id="COG1651">
    <property type="taxonomic scope" value="Bacteria"/>
</dbReference>
<dbReference type="OrthoDB" id="117402at2"/>
<dbReference type="InterPro" id="IPR012336">
    <property type="entry name" value="Thioredoxin-like_fold"/>
</dbReference>
<accession>A0A064CJ47</accession>
<dbReference type="Proteomes" id="UP000022835">
    <property type="component" value="Unassembled WGS sequence"/>
</dbReference>
<name>A0A064CJ47_9MYCO</name>
<dbReference type="GO" id="GO:0016853">
    <property type="term" value="F:isomerase activity"/>
    <property type="evidence" value="ECO:0007669"/>
    <property type="project" value="UniProtKB-KW"/>
</dbReference>
<evidence type="ECO:0000313" key="2">
    <source>
        <dbReference type="EMBL" id="KDF00630.1"/>
    </source>
</evidence>
<dbReference type="Pfam" id="PF13462">
    <property type="entry name" value="Thioredoxin_4"/>
    <property type="match status" value="1"/>
</dbReference>
<keyword evidence="2" id="KW-0413">Isomerase</keyword>
<dbReference type="SUPFAM" id="SSF52833">
    <property type="entry name" value="Thioredoxin-like"/>
    <property type="match status" value="1"/>
</dbReference>
<organism evidence="2 3">
    <name type="scientific">Mycolicibacterium aromaticivorans JS19b1 = JCM 16368</name>
    <dbReference type="NCBI Taxonomy" id="1440774"/>
    <lineage>
        <taxon>Bacteria</taxon>
        <taxon>Bacillati</taxon>
        <taxon>Actinomycetota</taxon>
        <taxon>Actinomycetes</taxon>
        <taxon>Mycobacteriales</taxon>
        <taxon>Mycobacteriaceae</taxon>
        <taxon>Mycolicibacterium</taxon>
    </lineage>
</organism>
<dbReference type="RefSeq" id="WP_036343289.1">
    <property type="nucleotide sequence ID" value="NZ_JALN02000001.1"/>
</dbReference>
<reference evidence="2" key="1">
    <citation type="submission" date="2014-05" db="EMBL/GenBank/DDBJ databases">
        <title>Genome sequence of Mycobacterium aromaticivorans strain JS19b1T (= DSM 45407T).</title>
        <authorList>
            <person name="Kwak Y."/>
            <person name="Park G.-S."/>
            <person name="Li Q.X."/>
            <person name="Lee S.-E."/>
            <person name="Shin J.-H."/>
        </authorList>
    </citation>
    <scope>NUCLEOTIDE SEQUENCE [LARGE SCALE GENOMIC DNA]</scope>
    <source>
        <strain evidence="2">JS19b1</strain>
    </source>
</reference>
<dbReference type="EMBL" id="JALN02000001">
    <property type="protein sequence ID" value="KDF00630.1"/>
    <property type="molecule type" value="Genomic_DNA"/>
</dbReference>
<keyword evidence="3" id="KW-1185">Reference proteome</keyword>
<proteinExistence type="predicted"/>
<feature type="domain" description="Thioredoxin-like fold" evidence="1">
    <location>
        <begin position="41"/>
        <end position="198"/>
    </location>
</feature>